<proteinExistence type="predicted"/>
<feature type="domain" description="NAD-dependent epimerase/dehydratase" evidence="1">
    <location>
        <begin position="5"/>
        <end position="207"/>
    </location>
</feature>
<gene>
    <name evidence="2" type="ORF">F3J40_14955</name>
</gene>
<dbReference type="InterPro" id="IPR051783">
    <property type="entry name" value="NAD(P)-dependent_oxidoreduct"/>
</dbReference>
<dbReference type="Gene3D" id="3.40.50.720">
    <property type="entry name" value="NAD(P)-binding Rossmann-like Domain"/>
    <property type="match status" value="1"/>
</dbReference>
<keyword evidence="3" id="KW-1185">Reference proteome</keyword>
<dbReference type="Proteomes" id="UP001515683">
    <property type="component" value="Unassembled WGS sequence"/>
</dbReference>
<protein>
    <submittedName>
        <fullName evidence="2">SDR family NAD(P)-dependent oxidoreductase</fullName>
    </submittedName>
</protein>
<accession>A0ABX0RC15</accession>
<dbReference type="InterPro" id="IPR036291">
    <property type="entry name" value="NAD(P)-bd_dom_sf"/>
</dbReference>
<dbReference type="PANTHER" id="PTHR48079:SF6">
    <property type="entry name" value="NAD(P)-BINDING DOMAIN-CONTAINING PROTEIN-RELATED"/>
    <property type="match status" value="1"/>
</dbReference>
<dbReference type="PANTHER" id="PTHR48079">
    <property type="entry name" value="PROTEIN YEEZ"/>
    <property type="match status" value="1"/>
</dbReference>
<comment type="caution">
    <text evidence="2">The sequence shown here is derived from an EMBL/GenBank/DDBJ whole genome shotgun (WGS) entry which is preliminary data.</text>
</comment>
<dbReference type="EMBL" id="VWXF01000006">
    <property type="protein sequence ID" value="NIF22895.1"/>
    <property type="molecule type" value="Genomic_DNA"/>
</dbReference>
<sequence length="304" mass="33480">MTKTVAITGATGFIGKHIVQNLLAHGFHVRALTRTVSKSADSKVAWISGSLENQQSLQRLVSGADYVVHCAGQVRGRTEATFVDCNVQGSKNLMQAALESGQCQRFLFMSSLAARHPELSWYAKSKHTAEQQLTAMRGNMTLGIFRPTAVYGPGDKELKPLFSWLLRGVLPKLGAAEAQLTFVHVTDVAEAVSQWLLAPTPHSETYELCDAAPAGYSWQRVQQIGCSVRNGPVRLITVPLPALKVLADISVGLSRLARKEPMLTHSKIRELTHPDWSASYRSLSEHINWTPKIDLERALREGQF</sequence>
<reference evidence="2 3" key="1">
    <citation type="journal article" date="2019" name="bioRxiv">
        <title>Bacteria contribute to plant secondary compound degradation in a generalist herbivore system.</title>
        <authorList>
            <person name="Francoeur C.B."/>
            <person name="Khadempour L."/>
            <person name="Moreira-Soto R.D."/>
            <person name="Gotting K."/>
            <person name="Book A.J."/>
            <person name="Pinto-Tomas A.A."/>
            <person name="Keefover-Ring K."/>
            <person name="Currie C.R."/>
        </authorList>
    </citation>
    <scope>NUCLEOTIDE SEQUENCE [LARGE SCALE GENOMIC DNA]</scope>
    <source>
        <strain evidence="2">Acro-835</strain>
    </source>
</reference>
<name>A0ABX0RC15_9GAMM</name>
<dbReference type="SUPFAM" id="SSF51735">
    <property type="entry name" value="NAD(P)-binding Rossmann-fold domains"/>
    <property type="match status" value="1"/>
</dbReference>
<evidence type="ECO:0000313" key="2">
    <source>
        <dbReference type="EMBL" id="NIF22895.1"/>
    </source>
</evidence>
<evidence type="ECO:0000259" key="1">
    <source>
        <dbReference type="Pfam" id="PF01370"/>
    </source>
</evidence>
<dbReference type="InterPro" id="IPR001509">
    <property type="entry name" value="Epimerase_deHydtase"/>
</dbReference>
<dbReference type="RefSeq" id="WP_167015829.1">
    <property type="nucleotide sequence ID" value="NZ_VWXF01000006.1"/>
</dbReference>
<dbReference type="Pfam" id="PF01370">
    <property type="entry name" value="Epimerase"/>
    <property type="match status" value="1"/>
</dbReference>
<evidence type="ECO:0000313" key="3">
    <source>
        <dbReference type="Proteomes" id="UP001515683"/>
    </source>
</evidence>
<organism evidence="2 3">
    <name type="scientific">Candidatus Pantoea multigeneris</name>
    <dbReference type="NCBI Taxonomy" id="2608357"/>
    <lineage>
        <taxon>Bacteria</taxon>
        <taxon>Pseudomonadati</taxon>
        <taxon>Pseudomonadota</taxon>
        <taxon>Gammaproteobacteria</taxon>
        <taxon>Enterobacterales</taxon>
        <taxon>Erwiniaceae</taxon>
        <taxon>Pantoea</taxon>
    </lineage>
</organism>